<accession>A0A3B0VYK0</accession>
<dbReference type="InterPro" id="IPR008988">
    <property type="entry name" value="Transcriptional_repressor_C"/>
</dbReference>
<dbReference type="GO" id="GO:0005737">
    <property type="term" value="C:cytoplasm"/>
    <property type="evidence" value="ECO:0007669"/>
    <property type="project" value="TreeGrafter"/>
</dbReference>
<feature type="domain" description="BPL/LPL catalytic" evidence="4">
    <location>
        <begin position="85"/>
        <end position="266"/>
    </location>
</feature>
<dbReference type="EMBL" id="UOEZ01000053">
    <property type="protein sequence ID" value="VAW37356.1"/>
    <property type="molecule type" value="Genomic_DNA"/>
</dbReference>
<keyword evidence="3" id="KW-0067">ATP-binding</keyword>
<dbReference type="NCBIfam" id="TIGR00121">
    <property type="entry name" value="birA_ligase"/>
    <property type="match status" value="1"/>
</dbReference>
<evidence type="ECO:0000256" key="3">
    <source>
        <dbReference type="ARBA" id="ARBA00022840"/>
    </source>
</evidence>
<dbReference type="Gene3D" id="3.30.930.10">
    <property type="entry name" value="Bira Bifunctional Protein, Domain 2"/>
    <property type="match status" value="1"/>
</dbReference>
<dbReference type="InterPro" id="IPR011991">
    <property type="entry name" value="ArsR-like_HTH"/>
</dbReference>
<dbReference type="Pfam" id="PF03099">
    <property type="entry name" value="BPL_LplA_LipB"/>
    <property type="match status" value="1"/>
</dbReference>
<dbReference type="CDD" id="cd00090">
    <property type="entry name" value="HTH_ARSR"/>
    <property type="match status" value="1"/>
</dbReference>
<dbReference type="InterPro" id="IPR030855">
    <property type="entry name" value="Bifunct_BirA"/>
</dbReference>
<dbReference type="GO" id="GO:0006355">
    <property type="term" value="P:regulation of DNA-templated transcription"/>
    <property type="evidence" value="ECO:0007669"/>
    <property type="project" value="InterPro"/>
</dbReference>
<evidence type="ECO:0000259" key="4">
    <source>
        <dbReference type="PROSITE" id="PS51733"/>
    </source>
</evidence>
<dbReference type="AlphaFoldDB" id="A0A3B0VYK0"/>
<sequence>MKTLNKIKESDILATLKGAGGGYISGQAISERLGVSRTAIWKHIGALRKAGYAVEGHPKKGYRLTAPVERPFNALEITLDIPTEFTGKEVLFFEELESTNSKASELARAGAAEGTVVIAQAQSKGRGRMARSWYSPAGVNVYTSVILRPKLPPQATRTITLACAVALAEAIEDTTGAAPSLKWPNDVLINGKKVAGILTEMSSESDRVNHIIIGIGINVNIEAADLPDGLRYPASSLKQETGRLTDRAELCRNLYSRLEKWYKVLLSEGSEEVVETWKERFTFVGKEVRIEGYRGIGAEPSVTEGICLGIDSEGALLIKERSGAIERVVAGDMAQSPG</sequence>
<dbReference type="Gene3D" id="1.10.10.10">
    <property type="entry name" value="Winged helix-like DNA-binding domain superfamily/Winged helix DNA-binding domain"/>
    <property type="match status" value="1"/>
</dbReference>
<dbReference type="Pfam" id="PF08279">
    <property type="entry name" value="HTH_11"/>
    <property type="match status" value="1"/>
</dbReference>
<evidence type="ECO:0000256" key="1">
    <source>
        <dbReference type="ARBA" id="ARBA00022598"/>
    </source>
</evidence>
<dbReference type="HAMAP" id="MF_00978">
    <property type="entry name" value="Bifunct_BirA"/>
    <property type="match status" value="1"/>
</dbReference>
<dbReference type="InterPro" id="IPR004408">
    <property type="entry name" value="Biotin_CoA_COase_ligase"/>
</dbReference>
<evidence type="ECO:0000313" key="5">
    <source>
        <dbReference type="EMBL" id="VAW37356.1"/>
    </source>
</evidence>
<dbReference type="CDD" id="cd16442">
    <property type="entry name" value="BPL"/>
    <property type="match status" value="1"/>
</dbReference>
<keyword evidence="2" id="KW-0547">Nucleotide-binding</keyword>
<dbReference type="PANTHER" id="PTHR12835">
    <property type="entry name" value="BIOTIN PROTEIN LIGASE"/>
    <property type="match status" value="1"/>
</dbReference>
<dbReference type="InterPro" id="IPR036388">
    <property type="entry name" value="WH-like_DNA-bd_sf"/>
</dbReference>
<dbReference type="InterPro" id="IPR003142">
    <property type="entry name" value="BPL_C"/>
</dbReference>
<keyword evidence="1 5" id="KW-0436">Ligase</keyword>
<dbReference type="InterPro" id="IPR036390">
    <property type="entry name" value="WH_DNA-bd_sf"/>
</dbReference>
<dbReference type="InterPro" id="IPR045864">
    <property type="entry name" value="aa-tRNA-synth_II/BPL/LPL"/>
</dbReference>
<dbReference type="InterPro" id="IPR004143">
    <property type="entry name" value="BPL_LPL_catalytic"/>
</dbReference>
<name>A0A3B0VYK0_9ZZZZ</name>
<dbReference type="Gene3D" id="2.30.30.100">
    <property type="match status" value="1"/>
</dbReference>
<dbReference type="EC" id="6.3.4.9" evidence="5"/>
<protein>
    <submittedName>
        <fullName evidence="5">Biotin operon repressor / Biotin--protein ligase</fullName>
        <ecNumber evidence="5">6.3.4.9</ecNumber>
    </submittedName>
</protein>
<dbReference type="InterPro" id="IPR013196">
    <property type="entry name" value="HTH_11"/>
</dbReference>
<dbReference type="SUPFAM" id="SSF55681">
    <property type="entry name" value="Class II aaRS and biotin synthetases"/>
    <property type="match status" value="1"/>
</dbReference>
<reference evidence="5" key="1">
    <citation type="submission" date="2018-06" db="EMBL/GenBank/DDBJ databases">
        <authorList>
            <person name="Zhirakovskaya E."/>
        </authorList>
    </citation>
    <scope>NUCLEOTIDE SEQUENCE</scope>
</reference>
<proteinExistence type="inferred from homology"/>
<dbReference type="GO" id="GO:0004077">
    <property type="term" value="F:biotin--[biotin carboxyl-carrier protein] ligase activity"/>
    <property type="evidence" value="ECO:0007669"/>
    <property type="project" value="UniProtKB-EC"/>
</dbReference>
<organism evidence="5">
    <name type="scientific">hydrothermal vent metagenome</name>
    <dbReference type="NCBI Taxonomy" id="652676"/>
    <lineage>
        <taxon>unclassified sequences</taxon>
        <taxon>metagenomes</taxon>
        <taxon>ecological metagenomes</taxon>
    </lineage>
</organism>
<dbReference type="PANTHER" id="PTHR12835:SF5">
    <property type="entry name" value="BIOTIN--PROTEIN LIGASE"/>
    <property type="match status" value="1"/>
</dbReference>
<dbReference type="GO" id="GO:0005524">
    <property type="term" value="F:ATP binding"/>
    <property type="evidence" value="ECO:0007669"/>
    <property type="project" value="UniProtKB-KW"/>
</dbReference>
<evidence type="ECO:0000256" key="2">
    <source>
        <dbReference type="ARBA" id="ARBA00022741"/>
    </source>
</evidence>
<dbReference type="Pfam" id="PF02237">
    <property type="entry name" value="BPL_C"/>
    <property type="match status" value="1"/>
</dbReference>
<gene>
    <name evidence="5" type="ORF">MNBD_DELTA02-1044</name>
</gene>
<dbReference type="PROSITE" id="PS51733">
    <property type="entry name" value="BPL_LPL_CATALYTIC"/>
    <property type="match status" value="1"/>
</dbReference>
<dbReference type="SUPFAM" id="SSF46785">
    <property type="entry name" value="Winged helix' DNA-binding domain"/>
    <property type="match status" value="1"/>
</dbReference>
<dbReference type="SUPFAM" id="SSF50037">
    <property type="entry name" value="C-terminal domain of transcriptional repressors"/>
    <property type="match status" value="1"/>
</dbReference>